<dbReference type="AlphaFoldDB" id="A0A6J6EZW5"/>
<organism evidence="1">
    <name type="scientific">freshwater metagenome</name>
    <dbReference type="NCBI Taxonomy" id="449393"/>
    <lineage>
        <taxon>unclassified sequences</taxon>
        <taxon>metagenomes</taxon>
        <taxon>ecological metagenomes</taxon>
    </lineage>
</organism>
<name>A0A6J6EZW5_9ZZZZ</name>
<proteinExistence type="predicted"/>
<gene>
    <name evidence="1" type="ORF">UFOPK1684_01404</name>
</gene>
<accession>A0A6J6EZW5</accession>
<protein>
    <submittedName>
        <fullName evidence="1">Unannotated protein</fullName>
    </submittedName>
</protein>
<reference evidence="1" key="1">
    <citation type="submission" date="2020-05" db="EMBL/GenBank/DDBJ databases">
        <authorList>
            <person name="Chiriac C."/>
            <person name="Salcher M."/>
            <person name="Ghai R."/>
            <person name="Kavagutti S V."/>
        </authorList>
    </citation>
    <scope>NUCLEOTIDE SEQUENCE</scope>
</reference>
<dbReference type="EMBL" id="CAEZTM010000095">
    <property type="protein sequence ID" value="CAB4580975.1"/>
    <property type="molecule type" value="Genomic_DNA"/>
</dbReference>
<sequence>MVKLIGVVKADSGVLRELGRSLGRLTGLHACALSHLCRSPQNPSSAWKALRARLAADLGHELVVVYRNHRSTQQLAASDGREPCVLIDDGSGRLSMIADWNDLDLAAGDVAKFEQILRSKLLMY</sequence>
<evidence type="ECO:0000313" key="1">
    <source>
        <dbReference type="EMBL" id="CAB4580975.1"/>
    </source>
</evidence>